<dbReference type="Gene3D" id="3.40.50.300">
    <property type="entry name" value="P-loop containing nucleotide triphosphate hydrolases"/>
    <property type="match status" value="1"/>
</dbReference>
<feature type="domain" description="NB-ARC" evidence="1">
    <location>
        <begin position="10"/>
        <end position="151"/>
    </location>
</feature>
<keyword evidence="4" id="KW-1185">Reference proteome</keyword>
<dbReference type="Pfam" id="PF25000">
    <property type="entry name" value="DUF7779"/>
    <property type="match status" value="1"/>
</dbReference>
<dbReference type="InterPro" id="IPR027417">
    <property type="entry name" value="P-loop_NTPase"/>
</dbReference>
<dbReference type="InterPro" id="IPR002182">
    <property type="entry name" value="NB-ARC"/>
</dbReference>
<evidence type="ECO:0000259" key="2">
    <source>
        <dbReference type="Pfam" id="PF25000"/>
    </source>
</evidence>
<dbReference type="SUPFAM" id="SSF48452">
    <property type="entry name" value="TPR-like"/>
    <property type="match status" value="1"/>
</dbReference>
<dbReference type="OMA" id="CSWYLYE"/>
<accession>A0A2T4GRD5</accession>
<protein>
    <submittedName>
        <fullName evidence="3">Uncharacterized protein</fullName>
    </submittedName>
</protein>
<organism evidence="3 4">
    <name type="scientific">Fusarium culmorum</name>
    <dbReference type="NCBI Taxonomy" id="5516"/>
    <lineage>
        <taxon>Eukaryota</taxon>
        <taxon>Fungi</taxon>
        <taxon>Dikarya</taxon>
        <taxon>Ascomycota</taxon>
        <taxon>Pezizomycotina</taxon>
        <taxon>Sordariomycetes</taxon>
        <taxon>Hypocreomycetidae</taxon>
        <taxon>Hypocreales</taxon>
        <taxon>Nectriaceae</taxon>
        <taxon>Fusarium</taxon>
    </lineage>
</organism>
<dbReference type="OrthoDB" id="6161812at2759"/>
<reference evidence="3 4" key="1">
    <citation type="submission" date="2018-02" db="EMBL/GenBank/DDBJ databases">
        <title>Fusarium culmorum secondary metabolites in fungal-bacterial-plant interactions.</title>
        <authorList>
            <person name="Schmidt R."/>
        </authorList>
    </citation>
    <scope>NUCLEOTIDE SEQUENCE [LARGE SCALE GENOMIC DNA]</scope>
    <source>
        <strain evidence="3 4">PV</strain>
    </source>
</reference>
<proteinExistence type="predicted"/>
<dbReference type="AlphaFoldDB" id="A0A2T4GRD5"/>
<dbReference type="Pfam" id="PF00931">
    <property type="entry name" value="NB-ARC"/>
    <property type="match status" value="1"/>
</dbReference>
<name>A0A2T4GRD5_FUSCU</name>
<dbReference type="EMBL" id="PVEM01000008">
    <property type="protein sequence ID" value="PTD06116.1"/>
    <property type="molecule type" value="Genomic_DNA"/>
</dbReference>
<dbReference type="SMART" id="SM00028">
    <property type="entry name" value="TPR"/>
    <property type="match status" value="3"/>
</dbReference>
<dbReference type="GO" id="GO:0043531">
    <property type="term" value="F:ADP binding"/>
    <property type="evidence" value="ECO:0007669"/>
    <property type="project" value="InterPro"/>
</dbReference>
<comment type="caution">
    <text evidence="3">The sequence shown here is derived from an EMBL/GenBank/DDBJ whole genome shotgun (WGS) entry which is preliminary data.</text>
</comment>
<evidence type="ECO:0000313" key="3">
    <source>
        <dbReference type="EMBL" id="PTD06116.1"/>
    </source>
</evidence>
<dbReference type="InterPro" id="IPR056681">
    <property type="entry name" value="DUF7779"/>
</dbReference>
<dbReference type="InterPro" id="IPR011990">
    <property type="entry name" value="TPR-like_helical_dom_sf"/>
</dbReference>
<dbReference type="PANTHER" id="PTHR35205">
    <property type="entry name" value="NB-ARC AND TPR DOMAIN PROTEIN"/>
    <property type="match status" value="1"/>
</dbReference>
<sequence length="707" mass="80708">MEDKLLPSSTTLKSYALYGFGGVGKTQLALQFCYSHAHVFQAIFWISADTEKKIKKDLLDVADQLGCVDTSKIADQDKVIKDFMAWLRDCDDAWLMIFDNADDITVLKDYWPSTRRGSILVTSRDPAILLRTLEGEQVSCLDAKDANDMFFTAIQNNICRNDENEVLAKTILEQLGYLPLAIRAAAGIIVQDQCSLEDFIELCEECHNDPEPFAHLDPDVTSYEYSHTLTTVWNIALQTLSTRSTKLLRIMTYLDPDAVPLQMIRKGSRGQEDIRFLSAMSSYRAVSRELLKNGLCSKATLFGQNTTIGKEGDIQSEGLTTHRLILQTVFHRCSDAEKEEALTQAVAMLVSEFPPVNDSDFRLSDFWRECHILLPQVEALITRCGNACLRLPRELIPVLCACGRYLLERRSFKDSERMFVAAQTLYKMEGLEEWEQAQFVQRSLGGIILESSVFRNDEAVQIFQEVVEHYERTRDPDDPVLGVTYSDLAQALTAKGEYDRAIGLCERALEIVNKIEDSLKRRDTVFHVHHNLARIYEMKKMPEEALHLHLYEGDPQGDGTRQEQSVYGAWNLYAIGNCLQLQKDPRAIETHSKALKIRQDLLGDHYYTAMSYHKLGRLYLDSKAFKEADRYFGEANKILDSPLDNTKAELARNSWYWSQVKKGLSEELESAKLIEEACCIGNQLIGQNTEDWRDDEQFDKLVTYYNR</sequence>
<dbReference type="PANTHER" id="PTHR35205:SF1">
    <property type="entry name" value="ZU5 DOMAIN-CONTAINING PROTEIN"/>
    <property type="match status" value="1"/>
</dbReference>
<dbReference type="Proteomes" id="UP000241587">
    <property type="component" value="Unassembled WGS sequence"/>
</dbReference>
<dbReference type="Pfam" id="PF13424">
    <property type="entry name" value="TPR_12"/>
    <property type="match status" value="2"/>
</dbReference>
<feature type="domain" description="DUF7779" evidence="2">
    <location>
        <begin position="236"/>
        <end position="337"/>
    </location>
</feature>
<dbReference type="Gene3D" id="1.25.40.10">
    <property type="entry name" value="Tetratricopeptide repeat domain"/>
    <property type="match status" value="2"/>
</dbReference>
<evidence type="ECO:0000313" key="4">
    <source>
        <dbReference type="Proteomes" id="UP000241587"/>
    </source>
</evidence>
<gene>
    <name evidence="3" type="ORF">FCULG_00012349</name>
</gene>
<dbReference type="InterPro" id="IPR019734">
    <property type="entry name" value="TPR_rpt"/>
</dbReference>
<dbReference type="SUPFAM" id="SSF52540">
    <property type="entry name" value="P-loop containing nucleoside triphosphate hydrolases"/>
    <property type="match status" value="1"/>
</dbReference>
<evidence type="ECO:0000259" key="1">
    <source>
        <dbReference type="Pfam" id="PF00931"/>
    </source>
</evidence>